<evidence type="ECO:0000313" key="4">
    <source>
        <dbReference type="Proteomes" id="UP000187280"/>
    </source>
</evidence>
<feature type="domain" description="Methyltransferase type 11" evidence="2">
    <location>
        <begin position="71"/>
        <end position="125"/>
    </location>
</feature>
<accession>A0A1H4EFN5</accession>
<dbReference type="GeneID" id="97765500"/>
<dbReference type="InterPro" id="IPR029063">
    <property type="entry name" value="SAM-dependent_MTases_sf"/>
</dbReference>
<evidence type="ECO:0000256" key="1">
    <source>
        <dbReference type="SAM" id="MobiDB-lite"/>
    </source>
</evidence>
<feature type="region of interest" description="Disordered" evidence="1">
    <location>
        <begin position="214"/>
        <end position="240"/>
    </location>
</feature>
<gene>
    <name evidence="3" type="ORF">SAMN02982996_02648</name>
</gene>
<dbReference type="Gene3D" id="3.40.50.150">
    <property type="entry name" value="Vaccinia Virus protein VP39"/>
    <property type="match status" value="1"/>
</dbReference>
<evidence type="ECO:0000259" key="2">
    <source>
        <dbReference type="Pfam" id="PF08241"/>
    </source>
</evidence>
<sequence length="240" mass="27289">MKPAQTVQTVEAPDAWDSIPWGTFYRDTLDDALQPWWPKIFGFHLLKVGALSAEMKSAECAIPHQINLTSNRTRADVIADPCQLPFVEKSVDACLLIHALAYSSDPHRVLREVDRVLINDGWLIISGFNPMSLMGLGKMVPGIRHRQPYCSRMFSQMRLQDWLNLLNYEIVHHASLHALPWRQQGQGRWNNHLPLLGCLNLIVARKRTVPLTPTPMRSRLKKAPMRSPVGATKSYRRGPD</sequence>
<keyword evidence="3" id="KW-0808">Transferase</keyword>
<keyword evidence="3" id="KW-0489">Methyltransferase</keyword>
<proteinExistence type="predicted"/>
<dbReference type="InterPro" id="IPR013216">
    <property type="entry name" value="Methyltransf_11"/>
</dbReference>
<protein>
    <submittedName>
        <fullName evidence="3">Methyltransferase domain-containing protein</fullName>
    </submittedName>
</protein>
<dbReference type="Pfam" id="PF08241">
    <property type="entry name" value="Methyltransf_11"/>
    <property type="match status" value="1"/>
</dbReference>
<dbReference type="eggNOG" id="COG2226">
    <property type="taxonomic scope" value="Bacteria"/>
</dbReference>
<dbReference type="RefSeq" id="WP_074728970.1">
    <property type="nucleotide sequence ID" value="NZ_FNQS01000009.1"/>
</dbReference>
<name>A0A1H4EFN5_9GAMM</name>
<reference evidence="3 4" key="1">
    <citation type="submission" date="2016-10" db="EMBL/GenBank/DDBJ databases">
        <authorList>
            <person name="de Groot N.N."/>
        </authorList>
    </citation>
    <scope>NUCLEOTIDE SEQUENCE [LARGE SCALE GENOMIC DNA]</scope>
    <source>
        <strain evidence="3 4">ATCC 29281</strain>
    </source>
</reference>
<dbReference type="PANTHER" id="PTHR43036">
    <property type="entry name" value="OSJNBB0011N17.9 PROTEIN"/>
    <property type="match status" value="1"/>
</dbReference>
<dbReference type="Proteomes" id="UP000187280">
    <property type="component" value="Unassembled WGS sequence"/>
</dbReference>
<dbReference type="GO" id="GO:0008757">
    <property type="term" value="F:S-adenosylmethionine-dependent methyltransferase activity"/>
    <property type="evidence" value="ECO:0007669"/>
    <property type="project" value="InterPro"/>
</dbReference>
<evidence type="ECO:0000313" key="3">
    <source>
        <dbReference type="EMBL" id="SEA83528.1"/>
    </source>
</evidence>
<dbReference type="SUPFAM" id="SSF53335">
    <property type="entry name" value="S-adenosyl-L-methionine-dependent methyltransferases"/>
    <property type="match status" value="1"/>
</dbReference>
<dbReference type="STRING" id="71657.SAMN02982996_02648"/>
<keyword evidence="4" id="KW-1185">Reference proteome</keyword>
<dbReference type="AlphaFoldDB" id="A0A1H4EFN5"/>
<organism evidence="3 4">
    <name type="scientific">Lonsdalea quercina</name>
    <dbReference type="NCBI Taxonomy" id="71657"/>
    <lineage>
        <taxon>Bacteria</taxon>
        <taxon>Pseudomonadati</taxon>
        <taxon>Pseudomonadota</taxon>
        <taxon>Gammaproteobacteria</taxon>
        <taxon>Enterobacterales</taxon>
        <taxon>Pectobacteriaceae</taxon>
        <taxon>Lonsdalea</taxon>
    </lineage>
</organism>
<dbReference type="GO" id="GO:0032259">
    <property type="term" value="P:methylation"/>
    <property type="evidence" value="ECO:0007669"/>
    <property type="project" value="UniProtKB-KW"/>
</dbReference>
<dbReference type="EMBL" id="FNQS01000009">
    <property type="protein sequence ID" value="SEA83528.1"/>
    <property type="molecule type" value="Genomic_DNA"/>
</dbReference>
<dbReference type="PANTHER" id="PTHR43036:SF2">
    <property type="entry name" value="OS04G0481300 PROTEIN"/>
    <property type="match status" value="1"/>
</dbReference>